<dbReference type="RefSeq" id="WP_094799113.1">
    <property type="nucleotide sequence ID" value="NZ_NEVP01000004.1"/>
</dbReference>
<keyword evidence="4" id="KW-1185">Reference proteome</keyword>
<name>A0A261TWG3_9BORD</name>
<evidence type="ECO:0000313" key="4">
    <source>
        <dbReference type="Proteomes" id="UP000216913"/>
    </source>
</evidence>
<sequence>MAHENPRPLLMVDVVLLTLLEEALHVGLVRRTQESEPYFGAWGLPGGFIRAEQDLDAMDTARRVLATKAAVKSPYLEQLATFTGASRDPRGWSASIAYYALVPSHVAPDNNAHFAWTRVDEALSRTLPFDHTTILRAAVERVRSKTSYSALPVHLMPDTFTMSELRAVYEQLLGGRLEPRGFIRRIDELDILEETGDTKTEGHRPARVYRVRSGKEAVQLEPSLAPRPKR</sequence>
<organism evidence="3 4">
    <name type="scientific">Bordetella genomosp. 5</name>
    <dbReference type="NCBI Taxonomy" id="1395608"/>
    <lineage>
        <taxon>Bacteria</taxon>
        <taxon>Pseudomonadati</taxon>
        <taxon>Pseudomonadota</taxon>
        <taxon>Betaproteobacteria</taxon>
        <taxon>Burkholderiales</taxon>
        <taxon>Alcaligenaceae</taxon>
        <taxon>Bordetella</taxon>
    </lineage>
</organism>
<dbReference type="SUPFAM" id="SSF46785">
    <property type="entry name" value="Winged helix' DNA-binding domain"/>
    <property type="match status" value="1"/>
</dbReference>
<dbReference type="SUPFAM" id="SSF55811">
    <property type="entry name" value="Nudix"/>
    <property type="match status" value="1"/>
</dbReference>
<dbReference type="GO" id="GO:0003824">
    <property type="term" value="F:catalytic activity"/>
    <property type="evidence" value="ECO:0007669"/>
    <property type="project" value="UniProtKB-ARBA"/>
</dbReference>
<protein>
    <submittedName>
        <fullName evidence="3">Uncharacterized protein</fullName>
    </submittedName>
</protein>
<dbReference type="OrthoDB" id="5417595at2"/>
<gene>
    <name evidence="3" type="ORF">CAL25_06435</name>
</gene>
<feature type="domain" description="NrtR DNA-binding winged helix" evidence="2">
    <location>
        <begin position="153"/>
        <end position="210"/>
    </location>
</feature>
<dbReference type="InterPro" id="IPR015797">
    <property type="entry name" value="NUDIX_hydrolase-like_dom_sf"/>
</dbReference>
<dbReference type="InterPro" id="IPR036390">
    <property type="entry name" value="WH_DNA-bd_sf"/>
</dbReference>
<dbReference type="Pfam" id="PF00293">
    <property type="entry name" value="NUDIX"/>
    <property type="match status" value="1"/>
</dbReference>
<evidence type="ECO:0000259" key="2">
    <source>
        <dbReference type="Pfam" id="PF21906"/>
    </source>
</evidence>
<dbReference type="AlphaFoldDB" id="A0A261TWG3"/>
<dbReference type="Pfam" id="PF21906">
    <property type="entry name" value="WHD_NrtR"/>
    <property type="match status" value="1"/>
</dbReference>
<dbReference type="PANTHER" id="PTHR43736">
    <property type="entry name" value="ADP-RIBOSE PYROPHOSPHATASE"/>
    <property type="match status" value="1"/>
</dbReference>
<proteinExistence type="predicted"/>
<evidence type="ECO:0000259" key="1">
    <source>
        <dbReference type="Pfam" id="PF00293"/>
    </source>
</evidence>
<dbReference type="InterPro" id="IPR000086">
    <property type="entry name" value="NUDIX_hydrolase_dom"/>
</dbReference>
<dbReference type="Gene3D" id="3.90.79.10">
    <property type="entry name" value="Nucleoside Triphosphate Pyrophosphohydrolase"/>
    <property type="match status" value="1"/>
</dbReference>
<dbReference type="Proteomes" id="UP000216913">
    <property type="component" value="Unassembled WGS sequence"/>
</dbReference>
<dbReference type="PANTHER" id="PTHR43736:SF4">
    <property type="entry name" value="SLR1690 PROTEIN"/>
    <property type="match status" value="1"/>
</dbReference>
<dbReference type="Gene3D" id="1.10.10.10">
    <property type="entry name" value="Winged helix-like DNA-binding domain superfamily/Winged helix DNA-binding domain"/>
    <property type="match status" value="1"/>
</dbReference>
<comment type="caution">
    <text evidence="3">The sequence shown here is derived from an EMBL/GenBank/DDBJ whole genome shotgun (WGS) entry which is preliminary data.</text>
</comment>
<evidence type="ECO:0000313" key="3">
    <source>
        <dbReference type="EMBL" id="OZI53607.1"/>
    </source>
</evidence>
<reference evidence="3 4" key="1">
    <citation type="submission" date="2017-05" db="EMBL/GenBank/DDBJ databases">
        <title>Complete and WGS of Bordetella genogroups.</title>
        <authorList>
            <person name="Spilker T."/>
            <person name="LiPuma J."/>
        </authorList>
    </citation>
    <scope>NUCLEOTIDE SEQUENCE [LARGE SCALE GENOMIC DNA]</scope>
    <source>
        <strain evidence="3 4">AU10456</strain>
    </source>
</reference>
<dbReference type="InterPro" id="IPR054105">
    <property type="entry name" value="WHD_NrtR"/>
</dbReference>
<dbReference type="CDD" id="cd18873">
    <property type="entry name" value="NUDIX_NadM_like"/>
    <property type="match status" value="1"/>
</dbReference>
<feature type="domain" description="Nudix hydrolase" evidence="1">
    <location>
        <begin position="13"/>
        <end position="134"/>
    </location>
</feature>
<dbReference type="InterPro" id="IPR036388">
    <property type="entry name" value="WH-like_DNA-bd_sf"/>
</dbReference>
<dbReference type="EMBL" id="NEVP01000004">
    <property type="protein sequence ID" value="OZI53607.1"/>
    <property type="molecule type" value="Genomic_DNA"/>
</dbReference>
<accession>A0A261TWG3</accession>